<evidence type="ECO:0000313" key="3">
    <source>
        <dbReference type="Proteomes" id="UP000253606"/>
    </source>
</evidence>
<reference evidence="2 3" key="1">
    <citation type="journal article" date="2018" name="Front. Microbiol.">
        <title>Hydrolytic Capabilities as a Key to Environmental Success: Chitinolytic and Cellulolytic Acidobacteria From Acidic Sub-arctic Soils and Boreal Peatlands.</title>
        <authorList>
            <person name="Belova S.E."/>
            <person name="Ravin N.V."/>
            <person name="Pankratov T.A."/>
            <person name="Rakitin A.L."/>
            <person name="Ivanova A.A."/>
            <person name="Beletsky A.V."/>
            <person name="Mardanov A.V."/>
            <person name="Sinninghe Damste J.S."/>
            <person name="Dedysh S.N."/>
        </authorList>
    </citation>
    <scope>NUCLEOTIDE SEQUENCE [LARGE SCALE GENOMIC DNA]</scope>
    <source>
        <strain evidence="2 3">SBC82</strain>
    </source>
</reference>
<keyword evidence="1" id="KW-1133">Transmembrane helix</keyword>
<accession>A0A2Z5FZN4</accession>
<dbReference type="OrthoDB" id="668928at2"/>
<protein>
    <recommendedName>
        <fullName evidence="4">DUF4386 domain-containing protein</fullName>
    </recommendedName>
</protein>
<evidence type="ECO:0000313" key="2">
    <source>
        <dbReference type="EMBL" id="AXC12328.1"/>
    </source>
</evidence>
<evidence type="ECO:0008006" key="4">
    <source>
        <dbReference type="Google" id="ProtNLM"/>
    </source>
</evidence>
<feature type="transmembrane region" description="Helical" evidence="1">
    <location>
        <begin position="100"/>
        <end position="126"/>
    </location>
</feature>
<dbReference type="EMBL" id="CP030840">
    <property type="protein sequence ID" value="AXC12328.1"/>
    <property type="molecule type" value="Genomic_DNA"/>
</dbReference>
<feature type="transmembrane region" description="Helical" evidence="1">
    <location>
        <begin position="177"/>
        <end position="196"/>
    </location>
</feature>
<dbReference type="Proteomes" id="UP000253606">
    <property type="component" value="Chromosome"/>
</dbReference>
<proteinExistence type="predicted"/>
<evidence type="ECO:0000256" key="1">
    <source>
        <dbReference type="SAM" id="Phobius"/>
    </source>
</evidence>
<sequence length="235" mass="24900">MSEAVGTEFSGQRHPGPALGPLAIVFTAVFILGLLPVTAVGGMPYFPGPWESSQTIDTFFRLRPGAALLCAFIQFGAAIPLGLFTATITSRLRFLGVKAAGAHIALFGGLAASAAIASSSLVLWAIAQPGISSDTTLTAGLYYVMYALGGPGYSVPLGLLIAGVSVTCWFYKLLPRWICVFGFVLAVFGELSWLNLELPKALFLIPLTRFPGFIWMIAAGFALPSRARTRPVEVQ</sequence>
<keyword evidence="1" id="KW-0812">Transmembrane</keyword>
<feature type="transmembrane region" description="Helical" evidence="1">
    <location>
        <begin position="146"/>
        <end position="170"/>
    </location>
</feature>
<gene>
    <name evidence="2" type="ORF">ACPOL_3026</name>
</gene>
<organism evidence="2 3">
    <name type="scientific">Acidisarcina polymorpha</name>
    <dbReference type="NCBI Taxonomy" id="2211140"/>
    <lineage>
        <taxon>Bacteria</taxon>
        <taxon>Pseudomonadati</taxon>
        <taxon>Acidobacteriota</taxon>
        <taxon>Terriglobia</taxon>
        <taxon>Terriglobales</taxon>
        <taxon>Acidobacteriaceae</taxon>
        <taxon>Acidisarcina</taxon>
    </lineage>
</organism>
<keyword evidence="1" id="KW-0472">Membrane</keyword>
<feature type="transmembrane region" description="Helical" evidence="1">
    <location>
        <begin position="66"/>
        <end position="88"/>
    </location>
</feature>
<dbReference type="RefSeq" id="WP_114210824.1">
    <property type="nucleotide sequence ID" value="NZ_CP030840.1"/>
</dbReference>
<keyword evidence="3" id="KW-1185">Reference proteome</keyword>
<feature type="transmembrane region" description="Helical" evidence="1">
    <location>
        <begin position="202"/>
        <end position="223"/>
    </location>
</feature>
<dbReference type="AlphaFoldDB" id="A0A2Z5FZN4"/>
<dbReference type="KEGG" id="abas:ACPOL_3026"/>
<name>A0A2Z5FZN4_9BACT</name>
<feature type="transmembrane region" description="Helical" evidence="1">
    <location>
        <begin position="22"/>
        <end position="46"/>
    </location>
</feature>